<dbReference type="OMA" id="DENHHEW"/>
<dbReference type="STRING" id="1287681.M7T6K8"/>
<dbReference type="InterPro" id="IPR013126">
    <property type="entry name" value="Hsp_70_fam"/>
</dbReference>
<feature type="region of interest" description="Disordered" evidence="3">
    <location>
        <begin position="37"/>
        <end position="56"/>
    </location>
</feature>
<reference evidence="5" key="1">
    <citation type="journal article" date="2013" name="Genome Announc.">
        <title>Draft genome sequence of the grapevine dieback fungus Eutypa lata UCR-EL1.</title>
        <authorList>
            <person name="Blanco-Ulate B."/>
            <person name="Rolshausen P.E."/>
            <person name="Cantu D."/>
        </authorList>
    </citation>
    <scope>NUCLEOTIDE SEQUENCE [LARGE SCALE GENOMIC DNA]</scope>
    <source>
        <strain evidence="5">UCR-EL1</strain>
    </source>
</reference>
<dbReference type="CDD" id="cd10170">
    <property type="entry name" value="ASKHA_NBD_HSP70"/>
    <property type="match status" value="1"/>
</dbReference>
<keyword evidence="5" id="KW-1185">Reference proteome</keyword>
<dbReference type="GO" id="GO:0140662">
    <property type="term" value="F:ATP-dependent protein folding chaperone"/>
    <property type="evidence" value="ECO:0007669"/>
    <property type="project" value="InterPro"/>
</dbReference>
<organism evidence="4 5">
    <name type="scientific">Eutypa lata (strain UCR-EL1)</name>
    <name type="common">Grapevine dieback disease fungus</name>
    <name type="synonym">Eutypa armeniacae</name>
    <dbReference type="NCBI Taxonomy" id="1287681"/>
    <lineage>
        <taxon>Eukaryota</taxon>
        <taxon>Fungi</taxon>
        <taxon>Dikarya</taxon>
        <taxon>Ascomycota</taxon>
        <taxon>Pezizomycotina</taxon>
        <taxon>Sordariomycetes</taxon>
        <taxon>Xylariomycetidae</taxon>
        <taxon>Xylariales</taxon>
        <taxon>Diatrypaceae</taxon>
        <taxon>Eutypa</taxon>
    </lineage>
</organism>
<proteinExistence type="predicted"/>
<dbReference type="Proteomes" id="UP000012174">
    <property type="component" value="Unassembled WGS sequence"/>
</dbReference>
<dbReference type="EMBL" id="KB707455">
    <property type="protein sequence ID" value="EMR62285.1"/>
    <property type="molecule type" value="Genomic_DNA"/>
</dbReference>
<accession>M7T6K8</accession>
<evidence type="ECO:0000256" key="2">
    <source>
        <dbReference type="ARBA" id="ARBA00022840"/>
    </source>
</evidence>
<dbReference type="HOGENOM" id="CLU_009958_6_1_1"/>
<dbReference type="PANTHER" id="PTHR14187:SF5">
    <property type="entry name" value="HEAT SHOCK 70 KDA PROTEIN 12A"/>
    <property type="match status" value="1"/>
</dbReference>
<dbReference type="Pfam" id="PF00012">
    <property type="entry name" value="HSP70"/>
    <property type="match status" value="1"/>
</dbReference>
<dbReference type="eggNOG" id="KOG0101">
    <property type="taxonomic scope" value="Eukaryota"/>
</dbReference>
<dbReference type="AlphaFoldDB" id="M7T6K8"/>
<protein>
    <submittedName>
        <fullName evidence="4">Putative hsp70 family chaperone protein</fullName>
    </submittedName>
</protein>
<dbReference type="PANTHER" id="PTHR14187">
    <property type="entry name" value="ALPHA KINASE/ELONGATION FACTOR 2 KINASE"/>
    <property type="match status" value="1"/>
</dbReference>
<dbReference type="SUPFAM" id="SSF53067">
    <property type="entry name" value="Actin-like ATPase domain"/>
    <property type="match status" value="2"/>
</dbReference>
<evidence type="ECO:0000256" key="3">
    <source>
        <dbReference type="SAM" id="MobiDB-lite"/>
    </source>
</evidence>
<evidence type="ECO:0000256" key="1">
    <source>
        <dbReference type="ARBA" id="ARBA00022741"/>
    </source>
</evidence>
<dbReference type="KEGG" id="ela:UCREL1_10782"/>
<dbReference type="OrthoDB" id="2963168at2759"/>
<keyword evidence="1" id="KW-0547">Nucleotide-binding</keyword>
<dbReference type="InterPro" id="IPR043129">
    <property type="entry name" value="ATPase_NBD"/>
</dbReference>
<name>M7T6K8_EUTLA</name>
<evidence type="ECO:0000313" key="4">
    <source>
        <dbReference type="EMBL" id="EMR62285.1"/>
    </source>
</evidence>
<dbReference type="PRINTS" id="PR00301">
    <property type="entry name" value="HEATSHOCK70"/>
</dbReference>
<dbReference type="Gene3D" id="3.30.420.40">
    <property type="match status" value="1"/>
</dbReference>
<gene>
    <name evidence="4" type="ORF">UCREL1_10782</name>
</gene>
<sequence>MASSTHKTVLVIGIDFGTTFSGVTWLCHEEGGSQPLNASDVQPVSRWPSNSSQNSDSFKVPSKIAYDIVSGEASWGFAIPEELEKDAIKWFKLLLIDEDSLEDRYKDTDHIKHAKKMMSKYKKDPIEVIADYLKLLWAHSISRIVREKGQRRVAAMPYHVIMTVPAIWNDAARDRMKRAAKMAHILDERLCGETKLSFISEPEAATMTVLPDIKDLKAGDSFVLCDCGGGTVDLISYTVDQMEPLVIHEAVEGEGGLCGATFLDQDFFKHLKGVMGLQRWATLNPAHARRTLSREWEHQIKRDFDGDPKKTYSINLLSINEEDAIQLNAGTLRNIFKPTVEKIDSLVDNQVRAVTVKTRAPPKFIVLVGGFGRAEYLAAYLREREDAKVLGGRYPQPIEVHQQTGDKSWSAVCRGATLFGATGRGSVDSAGVAQVRSRVSRLSYGWGFTCPFEEGVHELRDRYWDDIKSQWRAGHQMRWVVKRGESVQSKDGTKYAYSCVLDTMDETHSKAFNIYTSTNPLPGSRYVPQYRILDTITYTVPVVARWLPKSDGMDEQYRQVPIEYLVKVSGASMDISIWWEDTKIGGKNVNVSLE</sequence>
<dbReference type="GO" id="GO:0005524">
    <property type="term" value="F:ATP binding"/>
    <property type="evidence" value="ECO:0007669"/>
    <property type="project" value="UniProtKB-KW"/>
</dbReference>
<evidence type="ECO:0000313" key="5">
    <source>
        <dbReference type="Proteomes" id="UP000012174"/>
    </source>
</evidence>
<keyword evidence="2" id="KW-0067">ATP-binding</keyword>